<organism evidence="1 2">
    <name type="scientific">Desulfobacula toluolica (strain DSM 7467 / Tol2)</name>
    <dbReference type="NCBI Taxonomy" id="651182"/>
    <lineage>
        <taxon>Bacteria</taxon>
        <taxon>Pseudomonadati</taxon>
        <taxon>Thermodesulfobacteriota</taxon>
        <taxon>Desulfobacteria</taxon>
        <taxon>Desulfobacterales</taxon>
        <taxon>Desulfobacteraceae</taxon>
        <taxon>Desulfobacula</taxon>
    </lineage>
</organism>
<keyword evidence="2" id="KW-1185">Reference proteome</keyword>
<sequence>MSFPDDSLQSIVEPSSSWWKKNDSKTVERGFLVKAFIPYVDQIPNTITPVGRQEARIHDKAIVKIAPLNIEAPRKREDLPVAAMSLNDKEVWTAYKAKLRPCLVIGKTRHLVEQKVRRGQPKNSTAQTYLVAPYYGADRDGTRAGYNPEFIERVRHVRYPQFIWDKLPLGGPKESILRLDHLQPIGRHHNSFKRTGYKLSEEAMEIIDDVFNLYLLDKVREESSLLTYFELLEEVFYNSGSV</sequence>
<dbReference type="Proteomes" id="UP000007347">
    <property type="component" value="Chromosome"/>
</dbReference>
<protein>
    <submittedName>
        <fullName evidence="1">Conserved uncharacterized protein</fullName>
    </submittedName>
</protein>
<name>K0NMF1_DESTT</name>
<evidence type="ECO:0000313" key="2">
    <source>
        <dbReference type="Proteomes" id="UP000007347"/>
    </source>
</evidence>
<dbReference type="RefSeq" id="WP_014958414.1">
    <property type="nucleotide sequence ID" value="NC_018645.1"/>
</dbReference>
<dbReference type="STRING" id="651182.TOL2_C30490"/>
<dbReference type="HOGENOM" id="CLU_1160447_0_0_7"/>
<reference evidence="1 2" key="1">
    <citation type="journal article" date="2013" name="Environ. Microbiol.">
        <title>Complete genome, catabolic sub-proteomes and key-metabolites of Desulfobacula toluolica Tol2, a marine, aromatic compound-degrading, sulfate-reducing bacterium.</title>
        <authorList>
            <person name="Wohlbrand L."/>
            <person name="Jacob J.H."/>
            <person name="Kube M."/>
            <person name="Mussmann M."/>
            <person name="Jarling R."/>
            <person name="Beck A."/>
            <person name="Amann R."/>
            <person name="Wilkes H."/>
            <person name="Reinhardt R."/>
            <person name="Rabus R."/>
        </authorList>
    </citation>
    <scope>NUCLEOTIDE SEQUENCE [LARGE SCALE GENOMIC DNA]</scope>
    <source>
        <strain evidence="2">DSM 7467 / Tol2</strain>
    </source>
</reference>
<proteinExistence type="predicted"/>
<dbReference type="OrthoDB" id="5422953at2"/>
<dbReference type="KEGG" id="dto:TOL2_C30490"/>
<dbReference type="AlphaFoldDB" id="K0NMF1"/>
<accession>K0NMF1</accession>
<dbReference type="EMBL" id="FO203503">
    <property type="protein sequence ID" value="CCK81208.1"/>
    <property type="molecule type" value="Genomic_DNA"/>
</dbReference>
<evidence type="ECO:0000313" key="1">
    <source>
        <dbReference type="EMBL" id="CCK81208.1"/>
    </source>
</evidence>
<gene>
    <name evidence="1" type="ordered locus">TOL2_C30490</name>
</gene>